<accession>A0A7H0GLP7</accession>
<name>A0A7H0GLP7_9BURK</name>
<feature type="region of interest" description="Disordered" evidence="1">
    <location>
        <begin position="1"/>
        <end position="110"/>
    </location>
</feature>
<protein>
    <submittedName>
        <fullName evidence="2">Uncharacterized protein</fullName>
    </submittedName>
</protein>
<dbReference type="EMBL" id="CP060783">
    <property type="protein sequence ID" value="QNP49213.1"/>
    <property type="molecule type" value="Genomic_DNA"/>
</dbReference>
<proteinExistence type="predicted"/>
<sequence length="184" mass="18972">MTANTKSPAIPSEAPAPVAAAAKKVVQPAAVAAPAPSAPAPVARKAAPAAAETAATAKSRKPVKKAPATTAKPAAKPAAKAGKTAAKPAQKQPKQAVVKEPKAKKPKLVRDSFTIPKDEYAVIDTIKLRSAKLDHQVKKSELLRAGLKLLASLSDQQLMTALRAVPAIKTGRPKAEDHGKSSRK</sequence>
<dbReference type="RefSeq" id="WP_187724805.1">
    <property type="nucleotide sequence ID" value="NZ_CP060783.1"/>
</dbReference>
<organism evidence="2 3">
    <name type="scientific">Diaphorobacter aerolatus</name>
    <dbReference type="NCBI Taxonomy" id="1288495"/>
    <lineage>
        <taxon>Bacteria</taxon>
        <taxon>Pseudomonadati</taxon>
        <taxon>Pseudomonadota</taxon>
        <taxon>Betaproteobacteria</taxon>
        <taxon>Burkholderiales</taxon>
        <taxon>Comamonadaceae</taxon>
        <taxon>Diaphorobacter</taxon>
    </lineage>
</organism>
<feature type="compositionally biased region" description="Low complexity" evidence="1">
    <location>
        <begin position="65"/>
        <end position="96"/>
    </location>
</feature>
<feature type="compositionally biased region" description="Low complexity" evidence="1">
    <location>
        <begin position="1"/>
        <end position="57"/>
    </location>
</feature>
<reference evidence="2 3" key="1">
    <citation type="submission" date="2020-08" db="EMBL/GenBank/DDBJ databases">
        <title>Genome sequence of Diaphorobacter aerolatus KACC 16536T.</title>
        <authorList>
            <person name="Hyun D.-W."/>
            <person name="Bae J.-W."/>
        </authorList>
    </citation>
    <scope>NUCLEOTIDE SEQUENCE [LARGE SCALE GENOMIC DNA]</scope>
    <source>
        <strain evidence="2 3">KACC 16536</strain>
    </source>
</reference>
<evidence type="ECO:0000313" key="2">
    <source>
        <dbReference type="EMBL" id="QNP49213.1"/>
    </source>
</evidence>
<dbReference type="AlphaFoldDB" id="A0A7H0GLP7"/>
<evidence type="ECO:0000256" key="1">
    <source>
        <dbReference type="SAM" id="MobiDB-lite"/>
    </source>
</evidence>
<keyword evidence="3" id="KW-1185">Reference proteome</keyword>
<gene>
    <name evidence="2" type="ORF">H9K75_03660</name>
</gene>
<dbReference type="KEGG" id="daer:H9K75_03660"/>
<dbReference type="Proteomes" id="UP000516028">
    <property type="component" value="Chromosome"/>
</dbReference>
<evidence type="ECO:0000313" key="3">
    <source>
        <dbReference type="Proteomes" id="UP000516028"/>
    </source>
</evidence>